<comment type="caution">
    <text evidence="1">The sequence shown here is derived from an EMBL/GenBank/DDBJ whole genome shotgun (WGS) entry which is preliminary data.</text>
</comment>
<feature type="non-terminal residue" evidence="1">
    <location>
        <position position="1"/>
    </location>
</feature>
<evidence type="ECO:0000313" key="4">
    <source>
        <dbReference type="Proteomes" id="UP000663866"/>
    </source>
</evidence>
<organism evidence="1 3">
    <name type="scientific">Rotaria magnacalcarata</name>
    <dbReference type="NCBI Taxonomy" id="392030"/>
    <lineage>
        <taxon>Eukaryota</taxon>
        <taxon>Metazoa</taxon>
        <taxon>Spiralia</taxon>
        <taxon>Gnathifera</taxon>
        <taxon>Rotifera</taxon>
        <taxon>Eurotatoria</taxon>
        <taxon>Bdelloidea</taxon>
        <taxon>Philodinida</taxon>
        <taxon>Philodinidae</taxon>
        <taxon>Rotaria</taxon>
    </lineage>
</organism>
<dbReference type="EMBL" id="CAJOBG010043406">
    <property type="protein sequence ID" value="CAF4427403.1"/>
    <property type="molecule type" value="Genomic_DNA"/>
</dbReference>
<name>A0A816XVF3_9BILA</name>
<proteinExistence type="predicted"/>
<keyword evidence="4" id="KW-1185">Reference proteome</keyword>
<reference evidence="1" key="1">
    <citation type="submission" date="2021-02" db="EMBL/GenBank/DDBJ databases">
        <authorList>
            <person name="Nowell W R."/>
        </authorList>
    </citation>
    <scope>NUCLEOTIDE SEQUENCE</scope>
</reference>
<dbReference type="AlphaFoldDB" id="A0A816XVF3"/>
<dbReference type="EMBL" id="CAJNRF010013502">
    <property type="protein sequence ID" value="CAF2149714.1"/>
    <property type="molecule type" value="Genomic_DNA"/>
</dbReference>
<accession>A0A816XVF3</accession>
<dbReference type="Proteomes" id="UP000663866">
    <property type="component" value="Unassembled WGS sequence"/>
</dbReference>
<evidence type="ECO:0000313" key="2">
    <source>
        <dbReference type="EMBL" id="CAF4427403.1"/>
    </source>
</evidence>
<evidence type="ECO:0000313" key="1">
    <source>
        <dbReference type="EMBL" id="CAF2149714.1"/>
    </source>
</evidence>
<sequence length="283" mass="32973">VPDSNTSLRSDRTIDYAATIGVDLTIQAYEGDTTSDHNPLLGVLVGNKTSADEESKTIWPVFTLMLSYIFDYWGKEWNTESYDITYERFISFLTLLKTRCQQHFKRNHARPSIPQNQVKLLAQSSSLAFKAKLKGDIELRKEARRLRNLARFELKRFQKEQLVKQHFHPVSSSLSGFLSPCEEIIKDSQIMANITVDHYERLFEAPVVIRPHPYVDAPPVQWKNAAEPILTVTYPEIVNILRSRKKGVLTFMDFHHLYLIKYLKTIGIYWYNYKTIHLLKDTF</sequence>
<evidence type="ECO:0000313" key="3">
    <source>
        <dbReference type="Proteomes" id="UP000663856"/>
    </source>
</evidence>
<gene>
    <name evidence="2" type="ORF">OVN521_LOCUS36476</name>
    <name evidence="1" type="ORF">WKI299_LOCUS30069</name>
</gene>
<dbReference type="Proteomes" id="UP000663856">
    <property type="component" value="Unassembled WGS sequence"/>
</dbReference>
<protein>
    <submittedName>
        <fullName evidence="1">Uncharacterized protein</fullName>
    </submittedName>
</protein>